<dbReference type="AlphaFoldDB" id="A0A656QSD7"/>
<gene>
    <name evidence="3" type="ORF">BG60_02115</name>
</gene>
<dbReference type="Proteomes" id="UP000027451">
    <property type="component" value="Unassembled WGS sequence"/>
</dbReference>
<dbReference type="SUPFAM" id="SSF53474">
    <property type="entry name" value="alpha/beta-Hydrolases"/>
    <property type="match status" value="1"/>
</dbReference>
<keyword evidence="4" id="KW-1185">Reference proteome</keyword>
<dbReference type="GO" id="GO:0004301">
    <property type="term" value="F:epoxide hydrolase activity"/>
    <property type="evidence" value="ECO:0007669"/>
    <property type="project" value="TreeGrafter"/>
</dbReference>
<sequence length="153" mass="16958">MGTRPQTLYGIADSPTGLAAWLLDHGDGYVQPAAALTSAVFARDVNGESSGAMTRDDILDDITLYWLTNTGVSSARFYWESHFNFLAAADVSVPAAVSVFPRENYQAPRSWTERAYHNLIWYNRLDKGGHFAAWEQPDLFAGEVRAGLRSLRT</sequence>
<evidence type="ECO:0000313" key="4">
    <source>
        <dbReference type="Proteomes" id="UP000027451"/>
    </source>
</evidence>
<accession>A0A656QSD7</accession>
<evidence type="ECO:0000256" key="1">
    <source>
        <dbReference type="ARBA" id="ARBA00010088"/>
    </source>
</evidence>
<dbReference type="PANTHER" id="PTHR21661:SF35">
    <property type="entry name" value="EPOXIDE HYDROLASE"/>
    <property type="match status" value="1"/>
</dbReference>
<dbReference type="GO" id="GO:0097176">
    <property type="term" value="P:epoxide metabolic process"/>
    <property type="evidence" value="ECO:0007669"/>
    <property type="project" value="TreeGrafter"/>
</dbReference>
<comment type="caution">
    <text evidence="3">The sequence shown here is derived from an EMBL/GenBank/DDBJ whole genome shotgun (WGS) entry which is preliminary data.</text>
</comment>
<dbReference type="EMBL" id="JFHD01000001">
    <property type="protein sequence ID" value="KDR34265.1"/>
    <property type="molecule type" value="Genomic_DNA"/>
</dbReference>
<evidence type="ECO:0008006" key="5">
    <source>
        <dbReference type="Google" id="ProtNLM"/>
    </source>
</evidence>
<name>A0A656QSD7_9BURK</name>
<proteinExistence type="inferred from homology"/>
<evidence type="ECO:0000256" key="2">
    <source>
        <dbReference type="ARBA" id="ARBA00022801"/>
    </source>
</evidence>
<comment type="similarity">
    <text evidence="1">Belongs to the peptidase S33 family.</text>
</comment>
<evidence type="ECO:0000313" key="3">
    <source>
        <dbReference type="EMBL" id="KDR34265.1"/>
    </source>
</evidence>
<dbReference type="Gene3D" id="3.40.50.1820">
    <property type="entry name" value="alpha/beta hydrolase"/>
    <property type="match status" value="1"/>
</dbReference>
<keyword evidence="2" id="KW-0378">Hydrolase</keyword>
<dbReference type="InterPro" id="IPR029058">
    <property type="entry name" value="AB_hydrolase_fold"/>
</dbReference>
<protein>
    <recommendedName>
        <fullName evidence="5">Epoxide hydrolase</fullName>
    </recommendedName>
</protein>
<reference evidence="3 4" key="1">
    <citation type="submission" date="2014-03" db="EMBL/GenBank/DDBJ databases">
        <title>Draft Genome Sequences of Four Burkholderia Strains.</title>
        <authorList>
            <person name="Liu X.Y."/>
            <person name="Li C.X."/>
            <person name="Xu J.H."/>
        </authorList>
    </citation>
    <scope>NUCLEOTIDE SEQUENCE [LARGE SCALE GENOMIC DNA]</scope>
    <source>
        <strain evidence="3 4">OP-1</strain>
    </source>
</reference>
<dbReference type="PANTHER" id="PTHR21661">
    <property type="entry name" value="EPOXIDE HYDROLASE 1-RELATED"/>
    <property type="match status" value="1"/>
</dbReference>
<organism evidence="3 4">
    <name type="scientific">Caballeronia zhejiangensis</name>
    <dbReference type="NCBI Taxonomy" id="871203"/>
    <lineage>
        <taxon>Bacteria</taxon>
        <taxon>Pseudomonadati</taxon>
        <taxon>Pseudomonadota</taxon>
        <taxon>Betaproteobacteria</taxon>
        <taxon>Burkholderiales</taxon>
        <taxon>Burkholderiaceae</taxon>
        <taxon>Caballeronia</taxon>
    </lineage>
</organism>